<dbReference type="InterPro" id="IPR050984">
    <property type="entry name" value="Gfo/Idh/MocA_domain"/>
</dbReference>
<gene>
    <name evidence="5" type="ORF">IAB99_05050</name>
</gene>
<evidence type="ECO:0000256" key="1">
    <source>
        <dbReference type="ARBA" id="ARBA00010928"/>
    </source>
</evidence>
<proteinExistence type="inferred from homology"/>
<dbReference type="Pfam" id="PF01408">
    <property type="entry name" value="GFO_IDH_MocA"/>
    <property type="match status" value="1"/>
</dbReference>
<sequence>MFRIGIIGAGHIAEKMATTLHGMDGVEAYAVASRQLERAQEFASRRDFRKAYGSYEALADDPEVDLIYIATPHSLHYRHVKMCLEKGKPVLCEKAFMANAREAADAIRISEEKGVFLAEAIWTRYMPFRQTVKDLIDGGAIGRTRLLTAHLGYPVAGKERIIRPELGGGALLDLGVYAINFALMNFGDDIRKISSSCIKSETGVDLQDSITFEYGDGRMAQLMATACCSNDRQGIINGEKGYTVLDNINNPLKADIYSSDHILVDTQYAPQQITGFEYQVQACIDAIREGKTETCFMPHRESLRVMEIMDSLRNEWGVKFPND</sequence>
<evidence type="ECO:0000259" key="4">
    <source>
        <dbReference type="Pfam" id="PF22725"/>
    </source>
</evidence>
<dbReference type="PANTHER" id="PTHR22604">
    <property type="entry name" value="OXIDOREDUCTASES"/>
    <property type="match status" value="1"/>
</dbReference>
<reference evidence="5" key="2">
    <citation type="journal article" date="2021" name="PeerJ">
        <title>Extensive microbial diversity within the chicken gut microbiome revealed by metagenomics and culture.</title>
        <authorList>
            <person name="Gilroy R."/>
            <person name="Ravi A."/>
            <person name="Getino M."/>
            <person name="Pursley I."/>
            <person name="Horton D.L."/>
            <person name="Alikhan N.F."/>
            <person name="Baker D."/>
            <person name="Gharbi K."/>
            <person name="Hall N."/>
            <person name="Watson M."/>
            <person name="Adriaenssens E.M."/>
            <person name="Foster-Nyarko E."/>
            <person name="Jarju S."/>
            <person name="Secka A."/>
            <person name="Antonio M."/>
            <person name="Oren A."/>
            <person name="Chaudhuri R.R."/>
            <person name="La Ragione R."/>
            <person name="Hildebrand F."/>
            <person name="Pallen M.J."/>
        </authorList>
    </citation>
    <scope>NUCLEOTIDE SEQUENCE</scope>
    <source>
        <strain evidence="5">B1-15692</strain>
    </source>
</reference>
<dbReference type="GO" id="GO:0016491">
    <property type="term" value="F:oxidoreductase activity"/>
    <property type="evidence" value="ECO:0007669"/>
    <property type="project" value="UniProtKB-KW"/>
</dbReference>
<keyword evidence="2" id="KW-0560">Oxidoreductase</keyword>
<dbReference type="SUPFAM" id="SSF51735">
    <property type="entry name" value="NAD(P)-binding Rossmann-fold domains"/>
    <property type="match status" value="1"/>
</dbReference>
<evidence type="ECO:0000313" key="6">
    <source>
        <dbReference type="Proteomes" id="UP000823660"/>
    </source>
</evidence>
<evidence type="ECO:0000313" key="5">
    <source>
        <dbReference type="EMBL" id="MBO8467113.1"/>
    </source>
</evidence>
<dbReference type="Pfam" id="PF22725">
    <property type="entry name" value="GFO_IDH_MocA_C3"/>
    <property type="match status" value="1"/>
</dbReference>
<dbReference type="Proteomes" id="UP000823660">
    <property type="component" value="Unassembled WGS sequence"/>
</dbReference>
<dbReference type="PANTHER" id="PTHR22604:SF105">
    <property type="entry name" value="TRANS-1,2-DIHYDROBENZENE-1,2-DIOL DEHYDROGENASE"/>
    <property type="match status" value="1"/>
</dbReference>
<dbReference type="Gene3D" id="3.30.360.10">
    <property type="entry name" value="Dihydrodipicolinate Reductase, domain 2"/>
    <property type="match status" value="1"/>
</dbReference>
<dbReference type="Gene3D" id="3.40.50.720">
    <property type="entry name" value="NAD(P)-binding Rossmann-like Domain"/>
    <property type="match status" value="1"/>
</dbReference>
<comment type="caution">
    <text evidence="5">The sequence shown here is derived from an EMBL/GenBank/DDBJ whole genome shotgun (WGS) entry which is preliminary data.</text>
</comment>
<dbReference type="AlphaFoldDB" id="A0A9D9I8J2"/>
<name>A0A9D9I8J2_9BACT</name>
<accession>A0A9D9I8J2</accession>
<reference evidence="5" key="1">
    <citation type="submission" date="2020-10" db="EMBL/GenBank/DDBJ databases">
        <authorList>
            <person name="Gilroy R."/>
        </authorList>
    </citation>
    <scope>NUCLEOTIDE SEQUENCE</scope>
    <source>
        <strain evidence="5">B1-15692</strain>
    </source>
</reference>
<comment type="similarity">
    <text evidence="1">Belongs to the Gfo/Idh/MocA family.</text>
</comment>
<organism evidence="5 6">
    <name type="scientific">Candidatus Cryptobacteroides faecipullorum</name>
    <dbReference type="NCBI Taxonomy" id="2840764"/>
    <lineage>
        <taxon>Bacteria</taxon>
        <taxon>Pseudomonadati</taxon>
        <taxon>Bacteroidota</taxon>
        <taxon>Bacteroidia</taxon>
        <taxon>Bacteroidales</taxon>
        <taxon>Candidatus Cryptobacteroides</taxon>
    </lineage>
</organism>
<dbReference type="EMBL" id="JADIMH010000028">
    <property type="protein sequence ID" value="MBO8467113.1"/>
    <property type="molecule type" value="Genomic_DNA"/>
</dbReference>
<dbReference type="InterPro" id="IPR036291">
    <property type="entry name" value="NAD(P)-bd_dom_sf"/>
</dbReference>
<protein>
    <submittedName>
        <fullName evidence="5">Gfo/Idh/MocA family oxidoreductase</fullName>
    </submittedName>
</protein>
<feature type="domain" description="GFO/IDH/MocA-like oxidoreductase" evidence="4">
    <location>
        <begin position="130"/>
        <end position="242"/>
    </location>
</feature>
<evidence type="ECO:0000259" key="3">
    <source>
        <dbReference type="Pfam" id="PF01408"/>
    </source>
</evidence>
<evidence type="ECO:0000256" key="2">
    <source>
        <dbReference type="ARBA" id="ARBA00023002"/>
    </source>
</evidence>
<feature type="domain" description="Gfo/Idh/MocA-like oxidoreductase N-terminal" evidence="3">
    <location>
        <begin position="2"/>
        <end position="117"/>
    </location>
</feature>
<dbReference type="SUPFAM" id="SSF55347">
    <property type="entry name" value="Glyceraldehyde-3-phosphate dehydrogenase-like, C-terminal domain"/>
    <property type="match status" value="1"/>
</dbReference>
<dbReference type="InterPro" id="IPR055170">
    <property type="entry name" value="GFO_IDH_MocA-like_dom"/>
</dbReference>
<dbReference type="InterPro" id="IPR000683">
    <property type="entry name" value="Gfo/Idh/MocA-like_OxRdtase_N"/>
</dbReference>
<dbReference type="GO" id="GO:0000166">
    <property type="term" value="F:nucleotide binding"/>
    <property type="evidence" value="ECO:0007669"/>
    <property type="project" value="InterPro"/>
</dbReference>